<dbReference type="PANTHER" id="PTHR22916">
    <property type="entry name" value="GLYCOSYLTRANSFERASE"/>
    <property type="match status" value="1"/>
</dbReference>
<evidence type="ECO:0000313" key="2">
    <source>
        <dbReference type="EMBL" id="BAQ01810.1"/>
    </source>
</evidence>
<dbReference type="InterPro" id="IPR029044">
    <property type="entry name" value="Nucleotide-diphossugar_trans"/>
</dbReference>
<dbReference type="RefSeq" id="WP_097293513.1">
    <property type="nucleotide sequence ID" value="NZ_JALXJO010000025.1"/>
</dbReference>
<sequence>MQDNKSIKLSVIIPCWNCSKYITKTLDSIKYSYYMSRKPILEIILVDDGSTDLTSKIIKAYDFGTRAVNVKYHFQNNAGPSKARNQGIKLAQGRYVTFLDSDDIWSPDYLRIIESIMDKYDSEIIEFNAVRFIEENANLKIHNNYTLVDEEYHGPINERILSEVFIKSEWYVWARVYKKKLLEGESFNENITHHEDAEFLPRIYLTAKSISRITSQLIYYRLTQNSITTKPKISSIKDLTLVCELYYENINGPNDKYYKAAMINCLWGLKRLILDKGEFSFIKKSRILYYCHIARNSSQLFNMLSWKKRLFIYLPRTYIFLNSLKYKLSKRGA</sequence>
<name>A0A0A8J8X0_ECOLX</name>
<evidence type="ECO:0000259" key="1">
    <source>
        <dbReference type="Pfam" id="PF00535"/>
    </source>
</evidence>
<keyword evidence="2" id="KW-0808">Transferase</keyword>
<proteinExistence type="predicted"/>
<dbReference type="GO" id="GO:0016758">
    <property type="term" value="F:hexosyltransferase activity"/>
    <property type="evidence" value="ECO:0007669"/>
    <property type="project" value="UniProtKB-ARBA"/>
</dbReference>
<dbReference type="EMBL" id="AB812066">
    <property type="protein sequence ID" value="BAQ01810.1"/>
    <property type="molecule type" value="Genomic_DNA"/>
</dbReference>
<dbReference type="AlphaFoldDB" id="A0A0A8J8X0"/>
<dbReference type="Gene3D" id="3.90.550.10">
    <property type="entry name" value="Spore Coat Polysaccharide Biosynthesis Protein SpsA, Chain A"/>
    <property type="match status" value="1"/>
</dbReference>
<dbReference type="SUPFAM" id="SSF53448">
    <property type="entry name" value="Nucleotide-diphospho-sugar transferases"/>
    <property type="match status" value="1"/>
</dbReference>
<feature type="domain" description="Glycosyltransferase 2-like" evidence="1">
    <location>
        <begin position="10"/>
        <end position="150"/>
    </location>
</feature>
<organism evidence="2">
    <name type="scientific">Escherichia coli</name>
    <dbReference type="NCBI Taxonomy" id="562"/>
    <lineage>
        <taxon>Bacteria</taxon>
        <taxon>Pseudomonadati</taxon>
        <taxon>Pseudomonadota</taxon>
        <taxon>Gammaproteobacteria</taxon>
        <taxon>Enterobacterales</taxon>
        <taxon>Enterobacteriaceae</taxon>
        <taxon>Escherichia</taxon>
    </lineage>
</organism>
<protein>
    <submittedName>
        <fullName evidence="2">Putative glycosyltransferase</fullName>
    </submittedName>
</protein>
<reference evidence="2" key="1">
    <citation type="journal article" date="2014" name="DNA Res.">
        <title>A complete view of the genetic diversity of the Escherichia coli O-antigen biosynthesis gene cluster.</title>
        <authorList>
            <person name="Iguchi A."/>
            <person name="Iyoda S."/>
            <person name="Kikuchi T."/>
            <person name="Ogura Y."/>
            <person name="Katsura K."/>
            <person name="Ohnishi M."/>
            <person name="Hayashi T."/>
            <person name="Thomson N.R."/>
        </authorList>
    </citation>
    <scope>NUCLEOTIDE SEQUENCE</scope>
    <source>
        <strain evidence="2">E110-69</strain>
    </source>
</reference>
<accession>A0A0A8J8X0</accession>
<dbReference type="Pfam" id="PF00535">
    <property type="entry name" value="Glycos_transf_2"/>
    <property type="match status" value="1"/>
</dbReference>
<dbReference type="PANTHER" id="PTHR22916:SF3">
    <property type="entry name" value="UDP-GLCNAC:BETAGAL BETA-1,3-N-ACETYLGLUCOSAMINYLTRANSFERASE-LIKE PROTEIN 1"/>
    <property type="match status" value="1"/>
</dbReference>
<dbReference type="InterPro" id="IPR001173">
    <property type="entry name" value="Glyco_trans_2-like"/>
</dbReference>
<dbReference type="CDD" id="cd00761">
    <property type="entry name" value="Glyco_tranf_GTA_type"/>
    <property type="match status" value="1"/>
</dbReference>